<dbReference type="STRING" id="426701.SAMN04488098_10519"/>
<feature type="domain" description="Rhodanese" evidence="1">
    <location>
        <begin position="8"/>
        <end position="55"/>
    </location>
</feature>
<feature type="domain" description="Rhodanese" evidence="1">
    <location>
        <begin position="108"/>
        <end position="189"/>
    </location>
</feature>
<reference evidence="3" key="1">
    <citation type="submission" date="2016-10" db="EMBL/GenBank/DDBJ databases">
        <authorList>
            <person name="Varghese N."/>
            <person name="Submissions S."/>
        </authorList>
    </citation>
    <scope>NUCLEOTIDE SEQUENCE [LARGE SCALE GENOMIC DNA]</scope>
    <source>
        <strain evidence="3">DSM 19181</strain>
    </source>
</reference>
<dbReference type="GO" id="GO:0016740">
    <property type="term" value="F:transferase activity"/>
    <property type="evidence" value="ECO:0007669"/>
    <property type="project" value="UniProtKB-KW"/>
</dbReference>
<evidence type="ECO:0000259" key="1">
    <source>
        <dbReference type="PROSITE" id="PS50206"/>
    </source>
</evidence>
<dbReference type="SUPFAM" id="SSF52821">
    <property type="entry name" value="Rhodanese/Cell cycle control phosphatase"/>
    <property type="match status" value="2"/>
</dbReference>
<dbReference type="InterPro" id="IPR036873">
    <property type="entry name" value="Rhodanese-like_dom_sf"/>
</dbReference>
<dbReference type="Proteomes" id="UP000199433">
    <property type="component" value="Unassembled WGS sequence"/>
</dbReference>
<dbReference type="CDD" id="cd00158">
    <property type="entry name" value="RHOD"/>
    <property type="match status" value="2"/>
</dbReference>
<evidence type="ECO:0000313" key="2">
    <source>
        <dbReference type="EMBL" id="SDK68752.1"/>
    </source>
</evidence>
<protein>
    <submittedName>
        <fullName evidence="2">Rhodanese-related sulfurtransferase</fullName>
    </submittedName>
</protein>
<dbReference type="RefSeq" id="WP_091268368.1">
    <property type="nucleotide sequence ID" value="NZ_FNFK01000051.1"/>
</dbReference>
<proteinExistence type="predicted"/>
<gene>
    <name evidence="2" type="ORF">SAMN04488098_10519</name>
</gene>
<dbReference type="PROSITE" id="PS50206">
    <property type="entry name" value="RHODANESE_3"/>
    <property type="match status" value="2"/>
</dbReference>
<dbReference type="PANTHER" id="PTHR43031">
    <property type="entry name" value="FAD-DEPENDENT OXIDOREDUCTASE"/>
    <property type="match status" value="1"/>
</dbReference>
<accession>A0A1G9DXZ8</accession>
<dbReference type="OrthoDB" id="9800872at2"/>
<dbReference type="EMBL" id="FNFK01000051">
    <property type="protein sequence ID" value="SDK68752.1"/>
    <property type="molecule type" value="Genomic_DNA"/>
</dbReference>
<sequence length="192" mass="21650">MRKINYKDITNQQLIDVRTQHDYQAGHLKNSLNLNPGNFKTYATYYLDLNQPVIFIVGSEEEGHLEELSESANELGFNQKNGYLLIDEVPKEDLQTTETILAEDFLNKSDDFILLDVRHPDEITRPAPEKNLVNIPFEDLVNDYQSLDTSKQIFTLCGSGNRSTAAASFLESKGLNPKVIEGGMKAIQEIGK</sequence>
<dbReference type="Gene3D" id="3.40.250.10">
    <property type="entry name" value="Rhodanese-like domain"/>
    <property type="match status" value="2"/>
</dbReference>
<organism evidence="2 3">
    <name type="scientific">Alkalibacterium thalassium</name>
    <dbReference type="NCBI Taxonomy" id="426701"/>
    <lineage>
        <taxon>Bacteria</taxon>
        <taxon>Bacillati</taxon>
        <taxon>Bacillota</taxon>
        <taxon>Bacilli</taxon>
        <taxon>Lactobacillales</taxon>
        <taxon>Carnobacteriaceae</taxon>
        <taxon>Alkalibacterium</taxon>
    </lineage>
</organism>
<evidence type="ECO:0000313" key="3">
    <source>
        <dbReference type="Proteomes" id="UP000199433"/>
    </source>
</evidence>
<dbReference type="SMART" id="SM00450">
    <property type="entry name" value="RHOD"/>
    <property type="match status" value="2"/>
</dbReference>
<keyword evidence="3" id="KW-1185">Reference proteome</keyword>
<dbReference type="AlphaFoldDB" id="A0A1G9DXZ8"/>
<dbReference type="InterPro" id="IPR001763">
    <property type="entry name" value="Rhodanese-like_dom"/>
</dbReference>
<name>A0A1G9DXZ8_9LACT</name>
<dbReference type="PANTHER" id="PTHR43031:SF16">
    <property type="entry name" value="OXIDOREDUCTASE"/>
    <property type="match status" value="1"/>
</dbReference>
<dbReference type="Pfam" id="PF00581">
    <property type="entry name" value="Rhodanese"/>
    <property type="match status" value="2"/>
</dbReference>
<dbReference type="InterPro" id="IPR050229">
    <property type="entry name" value="GlpE_sulfurtransferase"/>
</dbReference>
<keyword evidence="2" id="KW-0808">Transferase</keyword>